<dbReference type="AlphaFoldDB" id="K0K6M5"/>
<dbReference type="RefSeq" id="WP_015102661.1">
    <property type="nucleotide sequence ID" value="NC_019673.1"/>
</dbReference>
<dbReference type="OrthoDB" id="9816161at2"/>
<dbReference type="Gene3D" id="1.10.10.10">
    <property type="entry name" value="Winged helix-like DNA-binding domain superfamily/Winged helix DNA-binding domain"/>
    <property type="match status" value="1"/>
</dbReference>
<dbReference type="InterPro" id="IPR011711">
    <property type="entry name" value="GntR_C"/>
</dbReference>
<keyword evidence="6" id="KW-1185">Reference proteome</keyword>
<accession>K0K6M5</accession>
<dbReference type="Gene3D" id="1.20.120.530">
    <property type="entry name" value="GntR ligand-binding domain-like"/>
    <property type="match status" value="1"/>
</dbReference>
<dbReference type="PRINTS" id="PR00035">
    <property type="entry name" value="HTHGNTR"/>
</dbReference>
<dbReference type="EMBL" id="HE804045">
    <property type="protein sequence ID" value="CCH32549.1"/>
    <property type="molecule type" value="Genomic_DNA"/>
</dbReference>
<dbReference type="SUPFAM" id="SSF48008">
    <property type="entry name" value="GntR ligand-binding domain-like"/>
    <property type="match status" value="1"/>
</dbReference>
<protein>
    <submittedName>
        <fullName evidence="5">Transcriptional regulator, GntR family</fullName>
    </submittedName>
</protein>
<evidence type="ECO:0000313" key="5">
    <source>
        <dbReference type="EMBL" id="CCH32549.1"/>
    </source>
</evidence>
<gene>
    <name evidence="5" type="ordered locus">BN6_52850</name>
</gene>
<dbReference type="PANTHER" id="PTHR43537:SF45">
    <property type="entry name" value="GNTR FAMILY REGULATORY PROTEIN"/>
    <property type="match status" value="1"/>
</dbReference>
<dbReference type="SMART" id="SM00345">
    <property type="entry name" value="HTH_GNTR"/>
    <property type="match status" value="1"/>
</dbReference>
<dbReference type="KEGG" id="sesp:BN6_52850"/>
<evidence type="ECO:0000256" key="1">
    <source>
        <dbReference type="ARBA" id="ARBA00023015"/>
    </source>
</evidence>
<evidence type="ECO:0000313" key="6">
    <source>
        <dbReference type="Proteomes" id="UP000006281"/>
    </source>
</evidence>
<dbReference type="InterPro" id="IPR036390">
    <property type="entry name" value="WH_DNA-bd_sf"/>
</dbReference>
<dbReference type="InterPro" id="IPR000524">
    <property type="entry name" value="Tscrpt_reg_HTH_GntR"/>
</dbReference>
<evidence type="ECO:0000259" key="4">
    <source>
        <dbReference type="PROSITE" id="PS50949"/>
    </source>
</evidence>
<dbReference type="SUPFAM" id="SSF46785">
    <property type="entry name" value="Winged helix' DNA-binding domain"/>
    <property type="match status" value="1"/>
</dbReference>
<dbReference type="PANTHER" id="PTHR43537">
    <property type="entry name" value="TRANSCRIPTIONAL REGULATOR, GNTR FAMILY"/>
    <property type="match status" value="1"/>
</dbReference>
<name>K0K6M5_SACES</name>
<dbReference type="HOGENOM" id="CLU_017584_5_2_11"/>
<dbReference type="PROSITE" id="PS50949">
    <property type="entry name" value="HTH_GNTR"/>
    <property type="match status" value="1"/>
</dbReference>
<dbReference type="GO" id="GO:0003677">
    <property type="term" value="F:DNA binding"/>
    <property type="evidence" value="ECO:0007669"/>
    <property type="project" value="UniProtKB-KW"/>
</dbReference>
<dbReference type="Proteomes" id="UP000006281">
    <property type="component" value="Chromosome"/>
</dbReference>
<dbReference type="Pfam" id="PF00392">
    <property type="entry name" value="GntR"/>
    <property type="match status" value="1"/>
</dbReference>
<dbReference type="InterPro" id="IPR036388">
    <property type="entry name" value="WH-like_DNA-bd_sf"/>
</dbReference>
<dbReference type="SMART" id="SM00895">
    <property type="entry name" value="FCD"/>
    <property type="match status" value="1"/>
</dbReference>
<reference evidence="5 6" key="1">
    <citation type="journal article" date="2012" name="BMC Genomics">
        <title>Complete genome sequence of Saccharothrix espanaensis DSM 44229T and comparison to the other completely sequenced Pseudonocardiaceae.</title>
        <authorList>
            <person name="Strobel T."/>
            <person name="Al-Dilaimi A."/>
            <person name="Blom J."/>
            <person name="Gessner A."/>
            <person name="Kalinowski J."/>
            <person name="Luzhetska M."/>
            <person name="Puhler A."/>
            <person name="Szczepanowski R."/>
            <person name="Bechthold A."/>
            <person name="Ruckert C."/>
        </authorList>
    </citation>
    <scope>NUCLEOTIDE SEQUENCE [LARGE SCALE GENOMIC DNA]</scope>
    <source>
        <strain evidence="6">ATCC 51144 / DSM 44229 / JCM 9112 / NBRC 15066 / NRRL 15764</strain>
    </source>
</reference>
<dbReference type="GO" id="GO:0003700">
    <property type="term" value="F:DNA-binding transcription factor activity"/>
    <property type="evidence" value="ECO:0007669"/>
    <property type="project" value="InterPro"/>
</dbReference>
<keyword evidence="2" id="KW-0238">DNA-binding</keyword>
<keyword evidence="3" id="KW-0804">Transcription</keyword>
<dbReference type="PATRIC" id="fig|1179773.3.peg.5318"/>
<evidence type="ECO:0000256" key="3">
    <source>
        <dbReference type="ARBA" id="ARBA00023163"/>
    </source>
</evidence>
<organism evidence="5 6">
    <name type="scientific">Saccharothrix espanaensis (strain ATCC 51144 / DSM 44229 / JCM 9112 / NBRC 15066 / NRRL 15764)</name>
    <dbReference type="NCBI Taxonomy" id="1179773"/>
    <lineage>
        <taxon>Bacteria</taxon>
        <taxon>Bacillati</taxon>
        <taxon>Actinomycetota</taxon>
        <taxon>Actinomycetes</taxon>
        <taxon>Pseudonocardiales</taxon>
        <taxon>Pseudonocardiaceae</taxon>
        <taxon>Saccharothrix</taxon>
    </lineage>
</organism>
<dbReference type="Pfam" id="PF07729">
    <property type="entry name" value="FCD"/>
    <property type="match status" value="1"/>
</dbReference>
<proteinExistence type="predicted"/>
<dbReference type="STRING" id="1179773.BN6_52850"/>
<dbReference type="CDD" id="cd07377">
    <property type="entry name" value="WHTH_GntR"/>
    <property type="match status" value="1"/>
</dbReference>
<feature type="domain" description="HTH gntR-type" evidence="4">
    <location>
        <begin position="7"/>
        <end position="74"/>
    </location>
</feature>
<evidence type="ECO:0000256" key="2">
    <source>
        <dbReference type="ARBA" id="ARBA00023125"/>
    </source>
</evidence>
<dbReference type="BioCyc" id="SESP1179773:BN6_RS25545-MONOMER"/>
<dbReference type="eggNOG" id="COG1802">
    <property type="taxonomic scope" value="Bacteria"/>
</dbReference>
<keyword evidence="1" id="KW-0805">Transcription regulation</keyword>
<sequence length="211" mass="23112">MPDLDAGSLPDRVHRLLRTRILNNELAAGTRLLEVPIAEELGVSRTTLRLALTRLADEGLIEISPRRHSIVTRLSHDDIQDACYARYVLEEGAVRAVLAHGTADLVDPLTDLVDRMDHAARAGDLAAVVDLDTAFHGRLVAAARKPRLAKLFAGMDAQMGAVMRSSLEEQHLALTDMPALHRDLVDALAGGDPTTVATTLYRHYLRDDYVL</sequence>
<dbReference type="InterPro" id="IPR008920">
    <property type="entry name" value="TF_FadR/GntR_C"/>
</dbReference>